<keyword evidence="4" id="KW-1185">Reference proteome</keyword>
<dbReference type="SMART" id="SM00245">
    <property type="entry name" value="TSPc"/>
    <property type="match status" value="1"/>
</dbReference>
<evidence type="ECO:0000256" key="1">
    <source>
        <dbReference type="SAM" id="SignalP"/>
    </source>
</evidence>
<dbReference type="CDD" id="cd07563">
    <property type="entry name" value="Peptidase_S41_IRBP"/>
    <property type="match status" value="1"/>
</dbReference>
<name>A0A7X5V064_9SPHN</name>
<proteinExistence type="predicted"/>
<dbReference type="PANTHER" id="PTHR11261">
    <property type="entry name" value="INTERPHOTORECEPTOR RETINOID-BINDING PROTEIN"/>
    <property type="match status" value="1"/>
</dbReference>
<evidence type="ECO:0000259" key="2">
    <source>
        <dbReference type="SMART" id="SM00245"/>
    </source>
</evidence>
<dbReference type="EMBL" id="JAASQV010000002">
    <property type="protein sequence ID" value="NIJ65405.1"/>
    <property type="molecule type" value="Genomic_DNA"/>
</dbReference>
<dbReference type="SUPFAM" id="SSF52096">
    <property type="entry name" value="ClpP/crotonase"/>
    <property type="match status" value="1"/>
</dbReference>
<feature type="domain" description="Tail specific protease" evidence="2">
    <location>
        <begin position="126"/>
        <end position="316"/>
    </location>
</feature>
<evidence type="ECO:0000313" key="4">
    <source>
        <dbReference type="Proteomes" id="UP000564677"/>
    </source>
</evidence>
<gene>
    <name evidence="3" type="ORF">FHR20_002367</name>
</gene>
<sequence>MKIALAALALSAGLAAGAQAQQGPGPMPGPAPMAAPAASKAEIVTGIRKAIAGNYVVAGKRAALDAALAKGLKAGRYDVADPGEFTRRLNEDLYAVAQDKHLSLFFDPRLSAEIAGRGSQNDEIEDTPFFKAMMRQRNYGITEMKLLPGNVRYIRYDGFGWTGAESKAAIDAAMAFLREGDAAILDLRGNGGGSPEAVKRIASYFVPAGTPLVTFHLRSAAPTSSTSEAVPGGQLRLPLYVLTSNRAASAAEEFVSHVARLGFGTLVGETTAGAAYRNEHFAVPGGFVMSVSIGYPELPGGGNWEGKGVPPKIAVPADRALDRAQQDAAQKLAEKAQGPQRTELEWTAALYAARATPVAPARALAAYAGRYGARTVAVENGALTWQRDGGVKSAMVPLGGDLFALEFDPATRVRFTGEGAVTGVIIERADGSGNPVPRG</sequence>
<feature type="signal peptide" evidence="1">
    <location>
        <begin position="1"/>
        <end position="20"/>
    </location>
</feature>
<feature type="chain" id="PRO_5031329766" description="Tail specific protease domain-containing protein" evidence="1">
    <location>
        <begin position="21"/>
        <end position="439"/>
    </location>
</feature>
<protein>
    <recommendedName>
        <fullName evidence="2">Tail specific protease domain-containing protein</fullName>
    </recommendedName>
</protein>
<accession>A0A7X5V064</accession>
<evidence type="ECO:0000313" key="3">
    <source>
        <dbReference type="EMBL" id="NIJ65405.1"/>
    </source>
</evidence>
<dbReference type="Pfam" id="PF03572">
    <property type="entry name" value="Peptidase_S41"/>
    <property type="match status" value="1"/>
</dbReference>
<dbReference type="AlphaFoldDB" id="A0A7X5V064"/>
<dbReference type="InterPro" id="IPR029045">
    <property type="entry name" value="ClpP/crotonase-like_dom_sf"/>
</dbReference>
<reference evidence="3 4" key="1">
    <citation type="submission" date="2020-03" db="EMBL/GenBank/DDBJ databases">
        <title>Genomic Encyclopedia of Type Strains, Phase IV (KMG-IV): sequencing the most valuable type-strain genomes for metagenomic binning, comparative biology and taxonomic classification.</title>
        <authorList>
            <person name="Goeker M."/>
        </authorList>
    </citation>
    <scope>NUCLEOTIDE SEQUENCE [LARGE SCALE GENOMIC DNA]</scope>
    <source>
        <strain evidence="3 4">DSM 4733</strain>
    </source>
</reference>
<dbReference type="Gene3D" id="3.90.226.10">
    <property type="entry name" value="2-enoyl-CoA Hydratase, Chain A, domain 1"/>
    <property type="match status" value="1"/>
</dbReference>
<dbReference type="PANTHER" id="PTHR11261:SF3">
    <property type="entry name" value="RETINOL-BINDING PROTEIN 3"/>
    <property type="match status" value="1"/>
</dbReference>
<dbReference type="GO" id="GO:0006508">
    <property type="term" value="P:proteolysis"/>
    <property type="evidence" value="ECO:0007669"/>
    <property type="project" value="InterPro"/>
</dbReference>
<dbReference type="InterPro" id="IPR005151">
    <property type="entry name" value="Tail-specific_protease"/>
</dbReference>
<organism evidence="3 4">
    <name type="scientific">Sphingomonas leidyi</name>
    <dbReference type="NCBI Taxonomy" id="68569"/>
    <lineage>
        <taxon>Bacteria</taxon>
        <taxon>Pseudomonadati</taxon>
        <taxon>Pseudomonadota</taxon>
        <taxon>Alphaproteobacteria</taxon>
        <taxon>Sphingomonadales</taxon>
        <taxon>Sphingomonadaceae</taxon>
        <taxon>Sphingomonas</taxon>
    </lineage>
</organism>
<keyword evidence="1" id="KW-0732">Signal</keyword>
<dbReference type="Proteomes" id="UP000564677">
    <property type="component" value="Unassembled WGS sequence"/>
</dbReference>
<dbReference type="RefSeq" id="WP_167299804.1">
    <property type="nucleotide sequence ID" value="NZ_JAASQV010000002.1"/>
</dbReference>
<dbReference type="Gene3D" id="3.30.750.44">
    <property type="match status" value="1"/>
</dbReference>
<comment type="caution">
    <text evidence="3">The sequence shown here is derived from an EMBL/GenBank/DDBJ whole genome shotgun (WGS) entry which is preliminary data.</text>
</comment>
<dbReference type="GO" id="GO:0008236">
    <property type="term" value="F:serine-type peptidase activity"/>
    <property type="evidence" value="ECO:0007669"/>
    <property type="project" value="InterPro"/>
</dbReference>